<protein>
    <submittedName>
        <fullName evidence="16">Aste57867_14476 protein</fullName>
    </submittedName>
</protein>
<evidence type="ECO:0000256" key="7">
    <source>
        <dbReference type="ARBA" id="ARBA00022824"/>
    </source>
</evidence>
<dbReference type="InterPro" id="IPR050529">
    <property type="entry name" value="CYP450_sterol_14alpha_dmase"/>
</dbReference>
<dbReference type="PIRSF" id="PIRSF000047">
    <property type="entry name" value="Cytochrome_CYPVIIA1"/>
    <property type="match status" value="1"/>
</dbReference>
<keyword evidence="6 12" id="KW-0479">Metal-binding</keyword>
<proteinExistence type="inferred from homology"/>
<keyword evidence="7 12" id="KW-0256">Endoplasmic reticulum</keyword>
<evidence type="ECO:0000313" key="15">
    <source>
        <dbReference type="EMBL" id="KAF0694637.1"/>
    </source>
</evidence>
<dbReference type="EMBL" id="VJMH01005543">
    <property type="protein sequence ID" value="KAF0694637.1"/>
    <property type="molecule type" value="Genomic_DNA"/>
</dbReference>
<dbReference type="GO" id="GO:0006629">
    <property type="term" value="P:lipid metabolic process"/>
    <property type="evidence" value="ECO:0007669"/>
    <property type="project" value="UniProtKB-KW"/>
</dbReference>
<dbReference type="Pfam" id="PF00067">
    <property type="entry name" value="p450"/>
    <property type="match status" value="1"/>
</dbReference>
<dbReference type="InterPro" id="IPR002403">
    <property type="entry name" value="Cyt_P450_E_grp-IV"/>
</dbReference>
<dbReference type="GO" id="GO:0005506">
    <property type="term" value="F:iron ion binding"/>
    <property type="evidence" value="ECO:0007669"/>
    <property type="project" value="InterPro"/>
</dbReference>
<evidence type="ECO:0000256" key="3">
    <source>
        <dbReference type="ARBA" id="ARBA00004860"/>
    </source>
</evidence>
<evidence type="ECO:0000256" key="12">
    <source>
        <dbReference type="PIRNR" id="PIRNR000047"/>
    </source>
</evidence>
<feature type="binding site" evidence="14">
    <location>
        <position position="283"/>
    </location>
    <ligand>
        <name>substrate</name>
    </ligand>
</feature>
<keyword evidence="11 12" id="KW-0472">Membrane</keyword>
<keyword evidence="5 12" id="KW-0349">Heme</keyword>
<evidence type="ECO:0000256" key="9">
    <source>
        <dbReference type="ARBA" id="ARBA00023004"/>
    </source>
</evidence>
<sequence length="477" mass="52140">MDFDTPSAPTVAATALTLALGLFLWSSMHRAASSSIPTVPSWLPFLGSSLEFSGDCVGFLRKCQARFGDVFNVYLGGKTMTFFVSPKHYGALLKHKALSSKPVFANISQQALGESEAFATFMYRSPPSDATINYHKLLLPHLHHSGAVAALVDQTFRQQRRVLAHYRGVPRVSLLEFVNHCIFESGTRVLMGDSLVDKSPTLMNDFAAFDKSFPLLVAGVPALFLRAAVGARQRLVDALHAYTGHDAATIIQKRLEALKLFDHGDATDPAKESMALLWAASANSIPTTFWTLFHLLDNPAAWDAVRDEVQLHLPSQGVETWTSEQLGQCVLLASAVDEALRLSASSIAMRVATEDIDLNIDNSTVQLAKGSHVMIFPNLAHADETIFPSPHTFQFDRFVHATAAQKEAFKPFGMGVSMCPGRNFAKNQVKMFVALLMLETKQVSLVPGYIKPKLDTGRLGLGILPPTDASIEIELEM</sequence>
<keyword evidence="17" id="KW-1185">Reference proteome</keyword>
<dbReference type="InterPro" id="IPR024204">
    <property type="entry name" value="Cyt_P450_CYP7A1-type"/>
</dbReference>
<keyword evidence="9 12" id="KW-0408">Iron</keyword>
<evidence type="ECO:0000256" key="2">
    <source>
        <dbReference type="ARBA" id="ARBA00004586"/>
    </source>
</evidence>
<evidence type="ECO:0000256" key="10">
    <source>
        <dbReference type="ARBA" id="ARBA00023098"/>
    </source>
</evidence>
<comment type="similarity">
    <text evidence="4 12">Belongs to the cytochrome P450 family.</text>
</comment>
<evidence type="ECO:0000256" key="13">
    <source>
        <dbReference type="PIRSR" id="PIRSR000047-1"/>
    </source>
</evidence>
<dbReference type="OrthoDB" id="67904at2759"/>
<dbReference type="AlphaFoldDB" id="A0A485L383"/>
<comment type="cofactor">
    <cofactor evidence="1 12 13">
        <name>heme</name>
        <dbReference type="ChEBI" id="CHEBI:30413"/>
    </cofactor>
</comment>
<evidence type="ECO:0000313" key="17">
    <source>
        <dbReference type="Proteomes" id="UP000332933"/>
    </source>
</evidence>
<evidence type="ECO:0000256" key="14">
    <source>
        <dbReference type="PIRSR" id="PIRSR000047-2"/>
    </source>
</evidence>
<dbReference type="GO" id="GO:0008395">
    <property type="term" value="F:steroid hydroxylase activity"/>
    <property type="evidence" value="ECO:0007669"/>
    <property type="project" value="TreeGrafter"/>
</dbReference>
<accession>A0A485L383</accession>
<dbReference type="PANTHER" id="PTHR24304:SF4">
    <property type="entry name" value="CYTOCHROME P450"/>
    <property type="match status" value="1"/>
</dbReference>
<dbReference type="Gene3D" id="1.10.630.10">
    <property type="entry name" value="Cytochrome P450"/>
    <property type="match status" value="1"/>
</dbReference>
<evidence type="ECO:0000313" key="16">
    <source>
        <dbReference type="EMBL" id="VFT91298.1"/>
    </source>
</evidence>
<dbReference type="PANTHER" id="PTHR24304">
    <property type="entry name" value="CYTOCHROME P450 FAMILY 7"/>
    <property type="match status" value="1"/>
</dbReference>
<dbReference type="InterPro" id="IPR001128">
    <property type="entry name" value="Cyt_P450"/>
</dbReference>
<comment type="subcellular location">
    <subcellularLocation>
        <location evidence="2 12">Endoplasmic reticulum membrane</location>
    </subcellularLocation>
</comment>
<dbReference type="EMBL" id="CAADRA010005564">
    <property type="protein sequence ID" value="VFT91298.1"/>
    <property type="molecule type" value="Genomic_DNA"/>
</dbReference>
<gene>
    <name evidence="16" type="primary">Aste57867_14476</name>
    <name evidence="15" type="ORF">As57867_014422</name>
    <name evidence="16" type="ORF">ASTE57867_14476</name>
</gene>
<evidence type="ECO:0000256" key="4">
    <source>
        <dbReference type="ARBA" id="ARBA00010617"/>
    </source>
</evidence>
<keyword evidence="10" id="KW-0443">Lipid metabolism</keyword>
<dbReference type="PRINTS" id="PR00465">
    <property type="entry name" value="EP450IV"/>
</dbReference>
<evidence type="ECO:0000256" key="1">
    <source>
        <dbReference type="ARBA" id="ARBA00001971"/>
    </source>
</evidence>
<reference evidence="15" key="2">
    <citation type="submission" date="2019-06" db="EMBL/GenBank/DDBJ databases">
        <title>Genomics analysis of Aphanomyces spp. identifies a new class of oomycete effector associated with host adaptation.</title>
        <authorList>
            <person name="Gaulin E."/>
        </authorList>
    </citation>
    <scope>NUCLEOTIDE SEQUENCE</scope>
    <source>
        <strain evidence="15">CBS 578.67</strain>
    </source>
</reference>
<keyword evidence="8" id="KW-0560">Oxidoreductase</keyword>
<dbReference type="GO" id="GO:0020037">
    <property type="term" value="F:heme binding"/>
    <property type="evidence" value="ECO:0007669"/>
    <property type="project" value="InterPro"/>
</dbReference>
<name>A0A485L383_9STRA</name>
<evidence type="ECO:0000256" key="6">
    <source>
        <dbReference type="ARBA" id="ARBA00022723"/>
    </source>
</evidence>
<dbReference type="GO" id="GO:0042632">
    <property type="term" value="P:cholesterol homeostasis"/>
    <property type="evidence" value="ECO:0007669"/>
    <property type="project" value="TreeGrafter"/>
</dbReference>
<reference evidence="16 17" key="1">
    <citation type="submission" date="2019-03" db="EMBL/GenBank/DDBJ databases">
        <authorList>
            <person name="Gaulin E."/>
            <person name="Dumas B."/>
        </authorList>
    </citation>
    <scope>NUCLEOTIDE SEQUENCE [LARGE SCALE GENOMIC DNA]</scope>
    <source>
        <strain evidence="16">CBS 568.67</strain>
    </source>
</reference>
<comment type="pathway">
    <text evidence="3">Lipid metabolism; bile acid biosynthesis.</text>
</comment>
<evidence type="ECO:0000256" key="5">
    <source>
        <dbReference type="ARBA" id="ARBA00022617"/>
    </source>
</evidence>
<evidence type="ECO:0000256" key="8">
    <source>
        <dbReference type="ARBA" id="ARBA00023002"/>
    </source>
</evidence>
<dbReference type="Proteomes" id="UP000332933">
    <property type="component" value="Unassembled WGS sequence"/>
</dbReference>
<dbReference type="SUPFAM" id="SSF48264">
    <property type="entry name" value="Cytochrome P450"/>
    <property type="match status" value="1"/>
</dbReference>
<dbReference type="InterPro" id="IPR036396">
    <property type="entry name" value="Cyt_P450_sf"/>
</dbReference>
<evidence type="ECO:0000256" key="11">
    <source>
        <dbReference type="ARBA" id="ARBA00023136"/>
    </source>
</evidence>
<dbReference type="GO" id="GO:0016705">
    <property type="term" value="F:oxidoreductase activity, acting on paired donors, with incorporation or reduction of molecular oxygen"/>
    <property type="evidence" value="ECO:0007669"/>
    <property type="project" value="InterPro"/>
</dbReference>
<feature type="binding site" description="axial binding residue" evidence="13">
    <location>
        <position position="419"/>
    </location>
    <ligand>
        <name>heme</name>
        <dbReference type="ChEBI" id="CHEBI:30413"/>
    </ligand>
    <ligandPart>
        <name>Fe</name>
        <dbReference type="ChEBI" id="CHEBI:18248"/>
    </ligandPart>
</feature>
<organism evidence="16 17">
    <name type="scientific">Aphanomyces stellatus</name>
    <dbReference type="NCBI Taxonomy" id="120398"/>
    <lineage>
        <taxon>Eukaryota</taxon>
        <taxon>Sar</taxon>
        <taxon>Stramenopiles</taxon>
        <taxon>Oomycota</taxon>
        <taxon>Saprolegniomycetes</taxon>
        <taxon>Saprolegniales</taxon>
        <taxon>Verrucalvaceae</taxon>
        <taxon>Aphanomyces</taxon>
    </lineage>
</organism>
<dbReference type="GO" id="GO:0005789">
    <property type="term" value="C:endoplasmic reticulum membrane"/>
    <property type="evidence" value="ECO:0007669"/>
    <property type="project" value="UniProtKB-SubCell"/>
</dbReference>